<accession>A0ABW0VAV5</accession>
<keyword evidence="6 7" id="KW-0067">ATP-binding</keyword>
<dbReference type="GO" id="GO:0004674">
    <property type="term" value="F:protein serine/threonine kinase activity"/>
    <property type="evidence" value="ECO:0007669"/>
    <property type="project" value="UniProtKB-EC"/>
</dbReference>
<dbReference type="PANTHER" id="PTHR43289:SF6">
    <property type="entry name" value="SERINE_THREONINE-PROTEIN KINASE NEKL-3"/>
    <property type="match status" value="1"/>
</dbReference>
<dbReference type="PANTHER" id="PTHR43289">
    <property type="entry name" value="MITOGEN-ACTIVATED PROTEIN KINASE KINASE KINASE 20-RELATED"/>
    <property type="match status" value="1"/>
</dbReference>
<dbReference type="PROSITE" id="PS50011">
    <property type="entry name" value="PROTEIN_KINASE_DOM"/>
    <property type="match status" value="1"/>
</dbReference>
<feature type="compositionally biased region" description="Low complexity" evidence="8">
    <location>
        <begin position="384"/>
        <end position="394"/>
    </location>
</feature>
<dbReference type="Gene3D" id="1.10.510.10">
    <property type="entry name" value="Transferase(Phosphotransferase) domain 1"/>
    <property type="match status" value="1"/>
</dbReference>
<evidence type="ECO:0000256" key="6">
    <source>
        <dbReference type="ARBA" id="ARBA00022840"/>
    </source>
</evidence>
<evidence type="ECO:0000256" key="5">
    <source>
        <dbReference type="ARBA" id="ARBA00022777"/>
    </source>
</evidence>
<dbReference type="EMBL" id="JBHSOC010000012">
    <property type="protein sequence ID" value="MFC5641590.1"/>
    <property type="molecule type" value="Genomic_DNA"/>
</dbReference>
<keyword evidence="3 11" id="KW-0808">Transferase</keyword>
<feature type="compositionally biased region" description="Low complexity" evidence="8">
    <location>
        <begin position="474"/>
        <end position="492"/>
    </location>
</feature>
<feature type="region of interest" description="Disordered" evidence="8">
    <location>
        <begin position="384"/>
        <end position="499"/>
    </location>
</feature>
<dbReference type="RefSeq" id="WP_346146257.1">
    <property type="nucleotide sequence ID" value="NZ_BAAAUA010000026.1"/>
</dbReference>
<keyword evidence="12" id="KW-1185">Reference proteome</keyword>
<dbReference type="CDD" id="cd14014">
    <property type="entry name" value="STKc_PknB_like"/>
    <property type="match status" value="1"/>
</dbReference>
<evidence type="ECO:0000313" key="11">
    <source>
        <dbReference type="EMBL" id="MFC5641590.1"/>
    </source>
</evidence>
<feature type="transmembrane region" description="Helical" evidence="9">
    <location>
        <begin position="352"/>
        <end position="372"/>
    </location>
</feature>
<keyword evidence="9" id="KW-0812">Transmembrane</keyword>
<proteinExistence type="predicted"/>
<evidence type="ECO:0000256" key="2">
    <source>
        <dbReference type="ARBA" id="ARBA00022527"/>
    </source>
</evidence>
<evidence type="ECO:0000256" key="9">
    <source>
        <dbReference type="SAM" id="Phobius"/>
    </source>
</evidence>
<evidence type="ECO:0000259" key="10">
    <source>
        <dbReference type="PROSITE" id="PS50011"/>
    </source>
</evidence>
<organism evidence="11 12">
    <name type="scientific">Kitasatospora cinereorecta</name>
    <dbReference type="NCBI Taxonomy" id="285560"/>
    <lineage>
        <taxon>Bacteria</taxon>
        <taxon>Bacillati</taxon>
        <taxon>Actinomycetota</taxon>
        <taxon>Actinomycetes</taxon>
        <taxon>Kitasatosporales</taxon>
        <taxon>Streptomycetaceae</taxon>
        <taxon>Kitasatospora</taxon>
    </lineage>
</organism>
<feature type="region of interest" description="Disordered" evidence="8">
    <location>
        <begin position="307"/>
        <end position="344"/>
    </location>
</feature>
<sequence length="632" mass="63235">MWGQGTVLGGRYTLVERLGGGAMGDVWQATDGVLERRVAVKILLPTLLDDPRFARRFRREATIVAGLSHPGIVDVYDYGEAEIETETGSGSRVAYIVMELIDGRPLNEVLAERGPLPVAETLELAAQVADALHTAHRAGVVHRDLKPANLMLRRDGRIAVTDFGIARSASGTRITATHAVMGTALYVAPEQVENGEITAACDLYSLGVVCFEMLTGAPPFTGGAVLEVVLKHVREPAPPLPDSFPVAVREFVAQALAKRPADRFPDATVMAAEARAALAAGGGGSDRTLRLGAPVVAEASAAAEVPAVGPDSASAVEPVPPPVAAEPKAEPGGAVGAAATDGKRSRWRGRRVLVPLIVPVVISVGAGTVWLVQTLPYRFDGSGPRAGASAPASGVGPGGAAASPGGPGGSGTASPLVSGQPTASAVAGADAGQSAGTNPAGDTAVGGASGGGAAQGASVGGGSGGGTAPGPGPGQTRTTPTPTPAPATTAPGESRPADCGGGRWGYLVNVGDGLKVGLAADSLADGTAVVMGGRTAYGWVRGPSDGVDMFSACKAGAPRLGKVGVGSGEGTVALGSAYPYAWDWKVVDAGGGASYLEDYLGQNCLTDNGAGKQLTVTPCAQGDNRQLFRVPA</sequence>
<evidence type="ECO:0000256" key="4">
    <source>
        <dbReference type="ARBA" id="ARBA00022741"/>
    </source>
</evidence>
<keyword evidence="9" id="KW-0472">Membrane</keyword>
<comment type="caution">
    <text evidence="11">The sequence shown here is derived from an EMBL/GenBank/DDBJ whole genome shotgun (WGS) entry which is preliminary data.</text>
</comment>
<dbReference type="Pfam" id="PF00069">
    <property type="entry name" value="Pkinase"/>
    <property type="match status" value="1"/>
</dbReference>
<dbReference type="EC" id="2.7.11.1" evidence="1"/>
<keyword evidence="5 11" id="KW-0418">Kinase</keyword>
<dbReference type="SUPFAM" id="SSF56112">
    <property type="entry name" value="Protein kinase-like (PK-like)"/>
    <property type="match status" value="1"/>
</dbReference>
<feature type="domain" description="Protein kinase" evidence="10">
    <location>
        <begin position="12"/>
        <end position="278"/>
    </location>
</feature>
<feature type="compositionally biased region" description="Gly residues" evidence="8">
    <location>
        <begin position="395"/>
        <end position="411"/>
    </location>
</feature>
<feature type="compositionally biased region" description="Gly residues" evidence="8">
    <location>
        <begin position="447"/>
        <end position="469"/>
    </location>
</feature>
<dbReference type="InterPro" id="IPR008271">
    <property type="entry name" value="Ser/Thr_kinase_AS"/>
</dbReference>
<evidence type="ECO:0000256" key="7">
    <source>
        <dbReference type="PROSITE-ProRule" id="PRU10141"/>
    </source>
</evidence>
<dbReference type="PROSITE" id="PS00107">
    <property type="entry name" value="PROTEIN_KINASE_ATP"/>
    <property type="match status" value="1"/>
</dbReference>
<dbReference type="InterPro" id="IPR017441">
    <property type="entry name" value="Protein_kinase_ATP_BS"/>
</dbReference>
<reference evidence="12" key="1">
    <citation type="journal article" date="2019" name="Int. J. Syst. Evol. Microbiol.">
        <title>The Global Catalogue of Microorganisms (GCM) 10K type strain sequencing project: providing services to taxonomists for standard genome sequencing and annotation.</title>
        <authorList>
            <consortium name="The Broad Institute Genomics Platform"/>
            <consortium name="The Broad Institute Genome Sequencing Center for Infectious Disease"/>
            <person name="Wu L."/>
            <person name="Ma J."/>
        </authorList>
    </citation>
    <scope>NUCLEOTIDE SEQUENCE [LARGE SCALE GENOMIC DNA]</scope>
    <source>
        <strain evidence="12">CGMCC 4.1622</strain>
    </source>
</reference>
<dbReference type="Gene3D" id="3.30.200.20">
    <property type="entry name" value="Phosphorylase Kinase, domain 1"/>
    <property type="match status" value="1"/>
</dbReference>
<evidence type="ECO:0000256" key="1">
    <source>
        <dbReference type="ARBA" id="ARBA00012513"/>
    </source>
</evidence>
<keyword evidence="4 7" id="KW-0547">Nucleotide-binding</keyword>
<gene>
    <name evidence="11" type="ORF">ACFPZF_09495</name>
</gene>
<evidence type="ECO:0000256" key="3">
    <source>
        <dbReference type="ARBA" id="ARBA00022679"/>
    </source>
</evidence>
<dbReference type="SMART" id="SM00220">
    <property type="entry name" value="S_TKc"/>
    <property type="match status" value="1"/>
</dbReference>
<feature type="binding site" evidence="7">
    <location>
        <position position="41"/>
    </location>
    <ligand>
        <name>ATP</name>
        <dbReference type="ChEBI" id="CHEBI:30616"/>
    </ligand>
</feature>
<name>A0ABW0VAV5_9ACTN</name>
<protein>
    <recommendedName>
        <fullName evidence="1">non-specific serine/threonine protein kinase</fullName>
        <ecNumber evidence="1">2.7.11.1</ecNumber>
    </recommendedName>
</protein>
<feature type="compositionally biased region" description="Low complexity" evidence="8">
    <location>
        <begin position="330"/>
        <end position="339"/>
    </location>
</feature>
<dbReference type="InterPro" id="IPR011009">
    <property type="entry name" value="Kinase-like_dom_sf"/>
</dbReference>
<keyword evidence="2" id="KW-0723">Serine/threonine-protein kinase</keyword>
<evidence type="ECO:0000256" key="8">
    <source>
        <dbReference type="SAM" id="MobiDB-lite"/>
    </source>
</evidence>
<keyword evidence="9" id="KW-1133">Transmembrane helix</keyword>
<dbReference type="Proteomes" id="UP001596066">
    <property type="component" value="Unassembled WGS sequence"/>
</dbReference>
<evidence type="ECO:0000313" key="12">
    <source>
        <dbReference type="Proteomes" id="UP001596066"/>
    </source>
</evidence>
<dbReference type="InterPro" id="IPR000719">
    <property type="entry name" value="Prot_kinase_dom"/>
</dbReference>
<dbReference type="PROSITE" id="PS00108">
    <property type="entry name" value="PROTEIN_KINASE_ST"/>
    <property type="match status" value="1"/>
</dbReference>